<evidence type="ECO:0000313" key="2">
    <source>
        <dbReference type="Proteomes" id="UP001153332"/>
    </source>
</evidence>
<comment type="caution">
    <text evidence="1">The sequence shown here is derived from an EMBL/GenBank/DDBJ whole genome shotgun (WGS) entry which is preliminary data.</text>
</comment>
<gene>
    <name evidence="1" type="ORF">O1611_g8197</name>
</gene>
<organism evidence="1 2">
    <name type="scientific">Lasiodiplodia mahajangana</name>
    <dbReference type="NCBI Taxonomy" id="1108764"/>
    <lineage>
        <taxon>Eukaryota</taxon>
        <taxon>Fungi</taxon>
        <taxon>Dikarya</taxon>
        <taxon>Ascomycota</taxon>
        <taxon>Pezizomycotina</taxon>
        <taxon>Dothideomycetes</taxon>
        <taxon>Dothideomycetes incertae sedis</taxon>
        <taxon>Botryosphaeriales</taxon>
        <taxon>Botryosphaeriaceae</taxon>
        <taxon>Lasiodiplodia</taxon>
    </lineage>
</organism>
<keyword evidence="2" id="KW-1185">Reference proteome</keyword>
<proteinExistence type="predicted"/>
<name>A0ACC2JDC3_9PEZI</name>
<reference evidence="1" key="1">
    <citation type="submission" date="2022-12" db="EMBL/GenBank/DDBJ databases">
        <title>Genome Sequence of Lasiodiplodia mahajangana.</title>
        <authorList>
            <person name="Buettner E."/>
        </authorList>
    </citation>
    <scope>NUCLEOTIDE SEQUENCE</scope>
    <source>
        <strain evidence="1">VT137</strain>
    </source>
</reference>
<sequence length="164" mass="18005">MADPATTLVQDGVLISDVMGRDRSVNAFAGFARDVAEIAKRLDDAGVNSTVLAPLNSAIDGMPGKPWEDPHDYGALGANAYDGDDGQERARRNIRRFVEAHVVPLSPWKEGERITSLLEGDREIWWEMKEGKMTLQPDGIEVQNVASRVGNGEVWIIKGVRAYT</sequence>
<protein>
    <submittedName>
        <fullName evidence="1">Uncharacterized protein</fullName>
    </submittedName>
</protein>
<evidence type="ECO:0000313" key="1">
    <source>
        <dbReference type="EMBL" id="KAJ8125441.1"/>
    </source>
</evidence>
<dbReference type="EMBL" id="JAPUUL010002362">
    <property type="protein sequence ID" value="KAJ8125441.1"/>
    <property type="molecule type" value="Genomic_DNA"/>
</dbReference>
<dbReference type="Proteomes" id="UP001153332">
    <property type="component" value="Unassembled WGS sequence"/>
</dbReference>
<accession>A0ACC2JDC3</accession>